<dbReference type="EMBL" id="LRFC01000006">
    <property type="protein sequence ID" value="KZE67939.1"/>
    <property type="molecule type" value="Genomic_DNA"/>
</dbReference>
<name>A0A163S178_9BACL</name>
<sequence length="613" mass="70187">MTSQFSLFEMTETNDDLDIRTEQQSLKKVAYDVGEKVGGARKDLAALRKAFEENQSASVLEEIESSSAILAAEIVNKKELFRSFNLLTEKENGVEPAVARAKQLLFQRIDSTPSVDSKEVRLSFMTAAHYLLDSISKVKTMDELYAYLNNLATLLRHELYNLTGLEKLLGQIKLDLDSLPKDSDEWRLAYKRGINAKRDILNCRKAQEIGLRSLGDKFINFFRSKSSYTSTLTNALKVESWDELLIKKEKKKGIARKLVWERHLPERPDRTGGAISTVEKPEDLLTFFHLRGAEFGHYMDDSKGMEHLLRSSEAMMDLAELLGLDYTSISLNGTLAMAYGARGRGGSALAHYEPLSKVINMTKEKGSLGVFAHEWFHGLDNHLYDLSHNSKNGKRGYASEPETLGQHVDSFLKLLFEELIDLIKEGNSISYFENTNKPGERWRGYDFKSAYQRHNGNVLEAMTERINSKKRRMEEDVTFAQTYYGSQKEGEKIRNKYLRNLKKFALALAWYHEDQTGEKIDYIPYPSDKSPYFQASIKLDKGKEGKYWSKDLEMTARAFESFIQDKLKAAGRVSDYLVAGTRDSLAFPMDEHRLAINNKFEEIFKFIRELKLI</sequence>
<organism evidence="2 3">
    <name type="scientific">Fictibacillus phosphorivorans</name>
    <dbReference type="NCBI Taxonomy" id="1221500"/>
    <lineage>
        <taxon>Bacteria</taxon>
        <taxon>Bacillati</taxon>
        <taxon>Bacillota</taxon>
        <taxon>Bacilli</taxon>
        <taxon>Bacillales</taxon>
        <taxon>Fictibacillaceae</taxon>
        <taxon>Fictibacillus</taxon>
    </lineage>
</organism>
<accession>A0A163S178</accession>
<protein>
    <recommendedName>
        <fullName evidence="1">Large polyvalent protein-associated domain-containing protein</fullName>
    </recommendedName>
</protein>
<dbReference type="RefSeq" id="WP_066238324.1">
    <property type="nucleotide sequence ID" value="NZ_LRFC01000006.1"/>
</dbReference>
<dbReference type="Pfam" id="PF18796">
    <property type="entry name" value="LPD1"/>
    <property type="match status" value="1"/>
</dbReference>
<dbReference type="Proteomes" id="UP000076567">
    <property type="component" value="Unassembled WGS sequence"/>
</dbReference>
<keyword evidence="3" id="KW-1185">Reference proteome</keyword>
<comment type="caution">
    <text evidence="2">The sequence shown here is derived from an EMBL/GenBank/DDBJ whole genome shotgun (WGS) entry which is preliminary data.</text>
</comment>
<reference evidence="3" key="1">
    <citation type="submission" date="2016-01" db="EMBL/GenBank/DDBJ databases">
        <title>Draft genome of Chromobacterium sp. F49.</title>
        <authorList>
            <person name="Hong K.W."/>
        </authorList>
    </citation>
    <scope>NUCLEOTIDE SEQUENCE [LARGE SCALE GENOMIC DNA]</scope>
    <source>
        <strain evidence="3">P7IIIA</strain>
    </source>
</reference>
<evidence type="ECO:0000313" key="3">
    <source>
        <dbReference type="Proteomes" id="UP000076567"/>
    </source>
</evidence>
<dbReference type="AlphaFoldDB" id="A0A163S178"/>
<evidence type="ECO:0000259" key="1">
    <source>
        <dbReference type="Pfam" id="PF18796"/>
    </source>
</evidence>
<evidence type="ECO:0000313" key="2">
    <source>
        <dbReference type="EMBL" id="KZE67939.1"/>
    </source>
</evidence>
<feature type="domain" description="Large polyvalent protein-associated" evidence="1">
    <location>
        <begin position="539"/>
        <end position="608"/>
    </location>
</feature>
<dbReference type="OrthoDB" id="343736at2"/>
<gene>
    <name evidence="2" type="ORF">AWM68_17350</name>
</gene>
<proteinExistence type="predicted"/>
<dbReference type="InterPro" id="IPR041047">
    <property type="entry name" value="LPD1"/>
</dbReference>